<feature type="transmembrane region" description="Helical" evidence="10">
    <location>
        <begin position="12"/>
        <end position="32"/>
    </location>
</feature>
<keyword evidence="4" id="KW-0808">Transferase</keyword>
<evidence type="ECO:0000256" key="9">
    <source>
        <dbReference type="ARBA" id="ARBA00023316"/>
    </source>
</evidence>
<reference evidence="11 12" key="1">
    <citation type="submission" date="2016-10" db="EMBL/GenBank/DDBJ databases">
        <authorList>
            <person name="de Groot N.N."/>
        </authorList>
    </citation>
    <scope>NUCLEOTIDE SEQUENCE [LARGE SCALE GENOMIC DNA]</scope>
    <source>
        <strain evidence="11 12">PYCC 4715</strain>
    </source>
</reference>
<protein>
    <submittedName>
        <fullName evidence="11">CIC11C00000002008</fullName>
    </submittedName>
</protein>
<name>A0A1L0DAC1_9ASCO</name>
<evidence type="ECO:0000256" key="6">
    <source>
        <dbReference type="ARBA" id="ARBA00022968"/>
    </source>
</evidence>
<keyword evidence="7 10" id="KW-1133">Transmembrane helix</keyword>
<evidence type="ECO:0000256" key="1">
    <source>
        <dbReference type="ARBA" id="ARBA00004606"/>
    </source>
</evidence>
<dbReference type="Pfam" id="PF12141">
    <property type="entry name" value="BMT"/>
    <property type="match status" value="1"/>
</dbReference>
<keyword evidence="5 10" id="KW-0812">Transmembrane</keyword>
<evidence type="ECO:0000256" key="5">
    <source>
        <dbReference type="ARBA" id="ARBA00022692"/>
    </source>
</evidence>
<evidence type="ECO:0000256" key="10">
    <source>
        <dbReference type="SAM" id="Phobius"/>
    </source>
</evidence>
<keyword evidence="8 10" id="KW-0472">Membrane</keyword>
<dbReference type="EMBL" id="LT635766">
    <property type="protein sequence ID" value="SGZ52936.1"/>
    <property type="molecule type" value="Genomic_DNA"/>
</dbReference>
<evidence type="ECO:0000256" key="8">
    <source>
        <dbReference type="ARBA" id="ARBA00023136"/>
    </source>
</evidence>
<dbReference type="GO" id="GO:0071555">
    <property type="term" value="P:cell wall organization"/>
    <property type="evidence" value="ECO:0007669"/>
    <property type="project" value="UniProtKB-KW"/>
</dbReference>
<comment type="similarity">
    <text evidence="2">Belongs to the BMT family.</text>
</comment>
<proteinExistence type="inferred from homology"/>
<dbReference type="GO" id="GO:0000030">
    <property type="term" value="F:mannosyltransferase activity"/>
    <property type="evidence" value="ECO:0007669"/>
    <property type="project" value="InterPro"/>
</dbReference>
<keyword evidence="3" id="KW-0328">Glycosyltransferase</keyword>
<dbReference type="InterPro" id="IPR021988">
    <property type="entry name" value="BMT1"/>
</dbReference>
<evidence type="ECO:0000256" key="7">
    <source>
        <dbReference type="ARBA" id="ARBA00022989"/>
    </source>
</evidence>
<keyword evidence="6" id="KW-0735">Signal-anchor</keyword>
<organism evidence="11 12">
    <name type="scientific">Sungouiella intermedia</name>
    <dbReference type="NCBI Taxonomy" id="45354"/>
    <lineage>
        <taxon>Eukaryota</taxon>
        <taxon>Fungi</taxon>
        <taxon>Dikarya</taxon>
        <taxon>Ascomycota</taxon>
        <taxon>Saccharomycotina</taxon>
        <taxon>Pichiomycetes</taxon>
        <taxon>Metschnikowiaceae</taxon>
        <taxon>Sungouiella</taxon>
    </lineage>
</organism>
<dbReference type="GO" id="GO:0016020">
    <property type="term" value="C:membrane"/>
    <property type="evidence" value="ECO:0007669"/>
    <property type="project" value="UniProtKB-SubCell"/>
</dbReference>
<evidence type="ECO:0000313" key="11">
    <source>
        <dbReference type="EMBL" id="SGZ52936.1"/>
    </source>
</evidence>
<evidence type="ECO:0000313" key="12">
    <source>
        <dbReference type="Proteomes" id="UP000182259"/>
    </source>
</evidence>
<dbReference type="Proteomes" id="UP000182259">
    <property type="component" value="Chromosome III"/>
</dbReference>
<accession>A0A1L0DAC1</accession>
<evidence type="ECO:0000256" key="3">
    <source>
        <dbReference type="ARBA" id="ARBA00022676"/>
    </source>
</evidence>
<gene>
    <name evidence="11" type="ORF">SAMEA4029009_CIC11G00000002008</name>
</gene>
<keyword evidence="9" id="KW-0961">Cell wall biogenesis/degradation</keyword>
<evidence type="ECO:0000256" key="4">
    <source>
        <dbReference type="ARBA" id="ARBA00022679"/>
    </source>
</evidence>
<sequence>MVFPRIGVRSKVEKVILLVVVVAVVLLSLHFFNYDDSHFHNLVNSFSATKQATSGVVDANYVLFPANYDLNQTALRTHLTNTSSSDWKVIQVRKADVKPVAPFVQQEYIPHKEFSLYHSTALEVNECDALVGVNVDSLTVSKRTAIPADFRYILELIVHEHDKYKDPYYKDIAPLIMKHVREELKMDFIDPFWFRLSGSSVWLKDHNVHFVISRFIFTDKLTKNDPLLSLTLGQIFDEHWNELRDVRLVFPTNDVADETAPVFKSGTQSFSLYRFPRILPIPFHHDYGKERGKLFGPEDPRLMLVTNPGGYEEPLIVFNAQHYRMEKEDGKDELQKVGYRSMFFTLPFQFQKAKGVDVESNKKAENKWFTKTSLIDVQNMKKEKKSKNWTPMVSATNSVTFNDYDNSILFVTQLDNLKVVRCSLYEDANSCYEIFNTKGGVGDLRGGTPFININSLIAQQYPDLVTKLFPPGRQVYIGIARAHLSLCGCGSAFYRPNIVVITLDQASYYDHKMEEDRTKFFYKVSHVSSSLSLEVTMDPWNPEDPKSICLSVNALIPNGIGGWKIDTLKQVEDKWEVDDTLSLAISVADNSVDRVYLRGVLNAVLNSYDHSTVFGPNGVENGQVVDLPVLSKDGSIESELKGYNNDNIQCAMRTSKDFCAAYGKEQKELVDGLPSADTSELKEAFEKTFDEFKKALEKVKQESVKGSN</sequence>
<dbReference type="AlphaFoldDB" id="A0A1L0DAC1"/>
<evidence type="ECO:0000256" key="2">
    <source>
        <dbReference type="ARBA" id="ARBA00009486"/>
    </source>
</evidence>
<comment type="subcellular location">
    <subcellularLocation>
        <location evidence="1">Membrane</location>
        <topology evidence="1">Single-pass type II membrane protein</topology>
    </subcellularLocation>
</comment>